<evidence type="ECO:0000313" key="3">
    <source>
        <dbReference type="Proteomes" id="UP001364764"/>
    </source>
</evidence>
<evidence type="ECO:0000259" key="1">
    <source>
        <dbReference type="Pfam" id="PF25164"/>
    </source>
</evidence>
<dbReference type="EMBL" id="CP145894">
    <property type="protein sequence ID" value="WWP24146.1"/>
    <property type="molecule type" value="Genomic_DNA"/>
</dbReference>
<reference evidence="2 3" key="1">
    <citation type="submission" date="2024-02" db="EMBL/GenBank/DDBJ databases">
        <title>Complete sequences of two Paenibacillus sp. strains and one Lysinibacillus strain isolated from the environment on STAA medium highlight biotechnological potential.</title>
        <authorList>
            <person name="Attere S.A."/>
            <person name="Piche L.C."/>
            <person name="Intertaglia L."/>
            <person name="Lami R."/>
            <person name="Charette S.J."/>
            <person name="Vincent A.T."/>
        </authorList>
    </citation>
    <scope>NUCLEOTIDE SEQUENCE [LARGE SCALE GENOMIC DNA]</scope>
    <source>
        <strain evidence="2 3">Y5S-7</strain>
        <plasmid evidence="2 3">pY5S7-2</plasmid>
    </source>
</reference>
<proteinExistence type="predicted"/>
<protein>
    <submittedName>
        <fullName evidence="2">Competence protein CoiA family protein</fullName>
    </submittedName>
</protein>
<dbReference type="InterPro" id="IPR057253">
    <property type="entry name" value="CoiA-like_N"/>
</dbReference>
<dbReference type="Pfam" id="PF25164">
    <property type="entry name" value="CoiA_N"/>
    <property type="match status" value="1"/>
</dbReference>
<gene>
    <name evidence="2" type="ORF">V6668_31825</name>
</gene>
<geneLocation type="plasmid" evidence="2 3">
    <name>pY5S7-2</name>
</geneLocation>
<feature type="domain" description="Competence protein CoiA-like N-terminal" evidence="1">
    <location>
        <begin position="28"/>
        <end position="70"/>
    </location>
</feature>
<accession>A0ABD8B2S3</accession>
<dbReference type="Proteomes" id="UP001364764">
    <property type="component" value="Plasmid pY5S7-2"/>
</dbReference>
<name>A0ABD8B2S3_PAEAM</name>
<sequence>MQIAMYEQKQVSLHEEFPKFTSREAAVDQIKKRGQKRAYTCPFCEEFLTLRAGSTNEPHFAHVRGKSCLMSQSYEQYEKQIKRESSKHSVIRDVIFDDLSTQGKYKPDLKVEHGYQAKLNESWKIVPDIVVKKGSKQFGISILTNVHQKGDENLVKLIRKRQKYFKEKDLDVIWFVEDRELSVDLTHRVLYLWESEILLTNKTSWDSKWDNLIHELSDNNTYPLYEVFNYNNYGGKELAYDVCSLYYVNSIQDEITFSVYRMILDELQSPYRAFAVSTGYNIQLSEALVIEDQLRLANDELEERHMELFKSNFAKALDDMMQEYREPYVSQHVEKPAPLPSRPKVQQKTLKKIQEELKVVHWDDGTVTYLINRLKRGNITEEDAVKLEYYLRHNRELVVFKGWELRDIQAMASAALGRIEDPKVRVHLIEIEDL</sequence>
<organism evidence="2 3">
    <name type="scientific">Paenibacillus amylolyticus</name>
    <dbReference type="NCBI Taxonomy" id="1451"/>
    <lineage>
        <taxon>Bacteria</taxon>
        <taxon>Bacillati</taxon>
        <taxon>Bacillota</taxon>
        <taxon>Bacilli</taxon>
        <taxon>Bacillales</taxon>
        <taxon>Paenibacillaceae</taxon>
        <taxon>Paenibacillus</taxon>
    </lineage>
</organism>
<dbReference type="AlphaFoldDB" id="A0ABD8B2S3"/>
<dbReference type="RefSeq" id="WP_338709237.1">
    <property type="nucleotide sequence ID" value="NZ_CP145894.1"/>
</dbReference>
<keyword evidence="2" id="KW-0614">Plasmid</keyword>
<dbReference type="GeneID" id="93480164"/>
<evidence type="ECO:0000313" key="2">
    <source>
        <dbReference type="EMBL" id="WWP24146.1"/>
    </source>
</evidence>